<evidence type="ECO:0000313" key="2">
    <source>
        <dbReference type="EMBL" id="GAA3695216.1"/>
    </source>
</evidence>
<evidence type="ECO:0000313" key="3">
    <source>
        <dbReference type="Proteomes" id="UP001500051"/>
    </source>
</evidence>
<dbReference type="Proteomes" id="UP001500051">
    <property type="component" value="Unassembled WGS sequence"/>
</dbReference>
<organism evidence="2 3">
    <name type="scientific">Microlunatus aurantiacus</name>
    <dbReference type="NCBI Taxonomy" id="446786"/>
    <lineage>
        <taxon>Bacteria</taxon>
        <taxon>Bacillati</taxon>
        <taxon>Actinomycetota</taxon>
        <taxon>Actinomycetes</taxon>
        <taxon>Propionibacteriales</taxon>
        <taxon>Propionibacteriaceae</taxon>
        <taxon>Microlunatus</taxon>
    </lineage>
</organism>
<protein>
    <submittedName>
        <fullName evidence="2">Uncharacterized protein</fullName>
    </submittedName>
</protein>
<feature type="compositionally biased region" description="Basic and acidic residues" evidence="1">
    <location>
        <begin position="38"/>
        <end position="60"/>
    </location>
</feature>
<feature type="region of interest" description="Disordered" evidence="1">
    <location>
        <begin position="27"/>
        <end position="60"/>
    </location>
</feature>
<name>A0ABP7CVY9_9ACTN</name>
<sequence>MAGRVITRLAGTGITLMGSVLKGAGSLVQKAGRTAPRSSEDAATAERRRARHTGDDPPTG</sequence>
<proteinExistence type="predicted"/>
<reference evidence="3" key="1">
    <citation type="journal article" date="2019" name="Int. J. Syst. Evol. Microbiol.">
        <title>The Global Catalogue of Microorganisms (GCM) 10K type strain sequencing project: providing services to taxonomists for standard genome sequencing and annotation.</title>
        <authorList>
            <consortium name="The Broad Institute Genomics Platform"/>
            <consortium name="The Broad Institute Genome Sequencing Center for Infectious Disease"/>
            <person name="Wu L."/>
            <person name="Ma J."/>
        </authorList>
    </citation>
    <scope>NUCLEOTIDE SEQUENCE [LARGE SCALE GENOMIC DNA]</scope>
    <source>
        <strain evidence="3">JCM 16548</strain>
    </source>
</reference>
<keyword evidence="3" id="KW-1185">Reference proteome</keyword>
<dbReference type="EMBL" id="BAAAYX010000002">
    <property type="protein sequence ID" value="GAA3695216.1"/>
    <property type="molecule type" value="Genomic_DNA"/>
</dbReference>
<evidence type="ECO:0000256" key="1">
    <source>
        <dbReference type="SAM" id="MobiDB-lite"/>
    </source>
</evidence>
<accession>A0ABP7CVY9</accession>
<gene>
    <name evidence="2" type="ORF">GCM10022204_08760</name>
</gene>
<comment type="caution">
    <text evidence="2">The sequence shown here is derived from an EMBL/GenBank/DDBJ whole genome shotgun (WGS) entry which is preliminary data.</text>
</comment>